<evidence type="ECO:0000313" key="1">
    <source>
        <dbReference type="EMBL" id="GFY45873.1"/>
    </source>
</evidence>
<dbReference type="Proteomes" id="UP000886998">
    <property type="component" value="Unassembled WGS sequence"/>
</dbReference>
<organism evidence="1 2">
    <name type="scientific">Trichonephila inaurata madagascariensis</name>
    <dbReference type="NCBI Taxonomy" id="2747483"/>
    <lineage>
        <taxon>Eukaryota</taxon>
        <taxon>Metazoa</taxon>
        <taxon>Ecdysozoa</taxon>
        <taxon>Arthropoda</taxon>
        <taxon>Chelicerata</taxon>
        <taxon>Arachnida</taxon>
        <taxon>Araneae</taxon>
        <taxon>Araneomorphae</taxon>
        <taxon>Entelegynae</taxon>
        <taxon>Araneoidea</taxon>
        <taxon>Nephilidae</taxon>
        <taxon>Trichonephila</taxon>
        <taxon>Trichonephila inaurata</taxon>
    </lineage>
</organism>
<evidence type="ECO:0000313" key="2">
    <source>
        <dbReference type="Proteomes" id="UP000886998"/>
    </source>
</evidence>
<keyword evidence="2" id="KW-1185">Reference proteome</keyword>
<dbReference type="OrthoDB" id="6275133at2759"/>
<protein>
    <submittedName>
        <fullName evidence="1">PRKCA-binding protein</fullName>
    </submittedName>
</protein>
<accession>A0A8X7BWP7</accession>
<dbReference type="AlphaFoldDB" id="A0A8X7BWP7"/>
<name>A0A8X7BWP7_9ARAC</name>
<sequence>MNRLLTALSHYNENCYQIMHDTNVFPIELDLPQTTFQYSGAALPQAYHDDDEEEEEDIEPLVLAEEALPESKSDDELLLPGFSEEENVTKELAGLNLLED</sequence>
<comment type="caution">
    <text evidence="1">The sequence shown here is derived from an EMBL/GenBank/DDBJ whole genome shotgun (WGS) entry which is preliminary data.</text>
</comment>
<proteinExistence type="predicted"/>
<dbReference type="EMBL" id="BMAV01005091">
    <property type="protein sequence ID" value="GFY45873.1"/>
    <property type="molecule type" value="Genomic_DNA"/>
</dbReference>
<gene>
    <name evidence="1" type="primary">PICK1</name>
    <name evidence="1" type="ORF">TNIN_132531</name>
</gene>
<reference evidence="1" key="1">
    <citation type="submission" date="2020-08" db="EMBL/GenBank/DDBJ databases">
        <title>Multicomponent nature underlies the extraordinary mechanical properties of spider dragline silk.</title>
        <authorList>
            <person name="Kono N."/>
            <person name="Nakamura H."/>
            <person name="Mori M."/>
            <person name="Yoshida Y."/>
            <person name="Ohtoshi R."/>
            <person name="Malay A.D."/>
            <person name="Moran D.A.P."/>
            <person name="Tomita M."/>
            <person name="Numata K."/>
            <person name="Arakawa K."/>
        </authorList>
    </citation>
    <scope>NUCLEOTIDE SEQUENCE</scope>
</reference>